<evidence type="ECO:0000313" key="2">
    <source>
        <dbReference type="EMBL" id="TCN90539.1"/>
    </source>
</evidence>
<gene>
    <name evidence="2" type="ORF">EDC91_1018</name>
</gene>
<accession>A0A4R2FJM9</accession>
<feature type="domain" description="DUF4435" evidence="1">
    <location>
        <begin position="33"/>
        <end position="246"/>
    </location>
</feature>
<dbReference type="RefSeq" id="WP_133037291.1">
    <property type="nucleotide sequence ID" value="NZ_SLWF01000001.1"/>
</dbReference>
<evidence type="ECO:0000313" key="3">
    <source>
        <dbReference type="Proteomes" id="UP000294832"/>
    </source>
</evidence>
<sequence>MVNNEISFDYISIPTYSIDAENVMNRFFSVEKIVYVEGEDDVVFWECVFNKIANYSVNVISVGGKKELEKYIEMIENNGAEYIVAKDSDYDKFKNIQYGDNIISTVGHSIENSLVIPEVLRRIIRNLSRVSTKQISEEEIVEWFLDTDNKLRPLLEIDILNEVENLGISVIPKVCERFMKSRTSGIFCEEKVKKYVEDLKIDQHKNEIIEIREKIKNSGLHISEIARGHFISSAAIKFITYKSKNIGKSVSMSYEAFFSNLISTFESTFNENHPHYKYYNSKINSKNTP</sequence>
<dbReference type="Pfam" id="PF14491">
    <property type="entry name" value="DUF4435"/>
    <property type="match status" value="1"/>
</dbReference>
<organism evidence="2 3">
    <name type="scientific">Shewanella fodinae</name>
    <dbReference type="NCBI Taxonomy" id="552357"/>
    <lineage>
        <taxon>Bacteria</taxon>
        <taxon>Pseudomonadati</taxon>
        <taxon>Pseudomonadota</taxon>
        <taxon>Gammaproteobacteria</taxon>
        <taxon>Alteromonadales</taxon>
        <taxon>Shewanellaceae</taxon>
        <taxon>Shewanella</taxon>
    </lineage>
</organism>
<keyword evidence="3" id="KW-1185">Reference proteome</keyword>
<dbReference type="EMBL" id="SLWF01000001">
    <property type="protein sequence ID" value="TCN90539.1"/>
    <property type="molecule type" value="Genomic_DNA"/>
</dbReference>
<evidence type="ECO:0000259" key="1">
    <source>
        <dbReference type="Pfam" id="PF14491"/>
    </source>
</evidence>
<name>A0A4R2FJM9_9GAMM</name>
<protein>
    <submittedName>
        <fullName evidence="2">Uncharacterized protein DUF4435</fullName>
    </submittedName>
</protein>
<dbReference type="AlphaFoldDB" id="A0A4R2FJM9"/>
<reference evidence="2 3" key="1">
    <citation type="submission" date="2019-03" db="EMBL/GenBank/DDBJ databases">
        <title>Freshwater and sediment microbial communities from various areas in North America, analyzing microbe dynamics in response to fracking.</title>
        <authorList>
            <person name="Lamendella R."/>
        </authorList>
    </citation>
    <scope>NUCLEOTIDE SEQUENCE [LARGE SCALE GENOMIC DNA]</scope>
    <source>
        <strain evidence="2 3">74A</strain>
    </source>
</reference>
<dbReference type="OrthoDB" id="6402890at2"/>
<proteinExistence type="predicted"/>
<dbReference type="Proteomes" id="UP000294832">
    <property type="component" value="Unassembled WGS sequence"/>
</dbReference>
<comment type="caution">
    <text evidence="2">The sequence shown here is derived from an EMBL/GenBank/DDBJ whole genome shotgun (WGS) entry which is preliminary data.</text>
</comment>
<dbReference type="InterPro" id="IPR029492">
    <property type="entry name" value="DUF4435"/>
</dbReference>